<keyword evidence="2" id="KW-0812">Transmembrane</keyword>
<evidence type="ECO:0000256" key="2">
    <source>
        <dbReference type="SAM" id="Phobius"/>
    </source>
</evidence>
<keyword evidence="2" id="KW-1133">Transmembrane helix</keyword>
<keyword evidence="2" id="KW-0472">Membrane</keyword>
<dbReference type="Proteomes" id="UP000053750">
    <property type="component" value="Unassembled WGS sequence"/>
</dbReference>
<gene>
    <name evidence="4" type="ORF">BG53_07050</name>
</gene>
<keyword evidence="5" id="KW-1185">Reference proteome</keyword>
<dbReference type="SUPFAM" id="SSF55383">
    <property type="entry name" value="Copper amine oxidase, domain N"/>
    <property type="match status" value="1"/>
</dbReference>
<sequence length="496" mass="57086">MFVSDPKRPLRADARPVRRSVRYKRTLLVFLASALLFSSIVMLTAFIVDPLQHYRKPTLYSPIYTTEQRYQNPGLARNYDYDTIIIGTSMTENFVPSEVDKALGGKTLKLSMRGSLAFEQYEIARLALSTGKVKQVLWGLDYFALKSTQDNQGPFPYYLYDNNFWNDYKYWFNESTYEQAIKGLYKQIKTGHKQSLEYLYNWDWSSTFGKELVLKHYRKAQVQEVGFGSKEDSLESVKASFERYIVPLLENNPGVEFKFYYPPYSILRQVVWQQTNPERYENQMAMKPWMFEKFNAYPNVRVYDFQAEAEWTYNLDLYKDMSHHKQEVNTWIAQAIGRDDAKYRVTPDNVNDAVSQLRRQVDETVVGPDDQLHRFRVSLPGAGDAESKTAPFTRKEMPGDGELLVPAKELAAYLGAVLEWDQATKTLRFKRGDNSLEMTAGGTGALLNGTARQAPYAPVLASGTTLTPLRFTAEALGLQSEMRELGERMHEIVIKP</sequence>
<feature type="domain" description="Copper amine oxidase-like N-terminal" evidence="3">
    <location>
        <begin position="394"/>
        <end position="481"/>
    </location>
</feature>
<organism evidence="4 5">
    <name type="scientific">Paenibacillus darwinianus</name>
    <dbReference type="NCBI Taxonomy" id="1380763"/>
    <lineage>
        <taxon>Bacteria</taxon>
        <taxon>Bacillati</taxon>
        <taxon>Bacillota</taxon>
        <taxon>Bacilli</taxon>
        <taxon>Bacillales</taxon>
        <taxon>Paenibacillaceae</taxon>
        <taxon>Paenibacillus</taxon>
    </lineage>
</organism>
<evidence type="ECO:0000313" key="4">
    <source>
        <dbReference type="EMBL" id="EXX86122.1"/>
    </source>
</evidence>
<reference evidence="4 5" key="1">
    <citation type="submission" date="2014-02" db="EMBL/GenBank/DDBJ databases">
        <title>Genome sequence of Paenibacillus darwinianus reveals adaptive mechanisms for survival in Antarctic soils.</title>
        <authorList>
            <person name="Dsouza M."/>
            <person name="Taylor M.W."/>
            <person name="Turner S.J."/>
            <person name="Aislabie J."/>
        </authorList>
    </citation>
    <scope>NUCLEOTIDE SEQUENCE [LARGE SCALE GENOMIC DNA]</scope>
    <source>
        <strain evidence="4 5">CE1</strain>
    </source>
</reference>
<dbReference type="InterPro" id="IPR012854">
    <property type="entry name" value="Cu_amine_oxidase-like_N"/>
</dbReference>
<dbReference type="AlphaFoldDB" id="A0A9W5RZN0"/>
<feature type="transmembrane region" description="Helical" evidence="2">
    <location>
        <begin position="27"/>
        <end position="48"/>
    </location>
</feature>
<name>A0A9W5RZN0_9BACL</name>
<dbReference type="InterPro" id="IPR036582">
    <property type="entry name" value="Mao_N_sf"/>
</dbReference>
<dbReference type="EMBL" id="JFHU01000200">
    <property type="protein sequence ID" value="EXX86122.1"/>
    <property type="molecule type" value="Genomic_DNA"/>
</dbReference>
<dbReference type="Pfam" id="PF07833">
    <property type="entry name" value="Cu_amine_oxidN1"/>
    <property type="match status" value="1"/>
</dbReference>
<evidence type="ECO:0000259" key="3">
    <source>
        <dbReference type="Pfam" id="PF07833"/>
    </source>
</evidence>
<evidence type="ECO:0000313" key="5">
    <source>
        <dbReference type="Proteomes" id="UP000053750"/>
    </source>
</evidence>
<accession>A0A9W5RZN0</accession>
<dbReference type="Gene3D" id="3.30.457.10">
    <property type="entry name" value="Copper amine oxidase-like, N-terminal domain"/>
    <property type="match status" value="1"/>
</dbReference>
<comment type="caution">
    <text evidence="4">The sequence shown here is derived from an EMBL/GenBank/DDBJ whole genome shotgun (WGS) entry which is preliminary data.</text>
</comment>
<proteinExistence type="predicted"/>
<feature type="region of interest" description="Disordered" evidence="1">
    <location>
        <begin position="380"/>
        <end position="400"/>
    </location>
</feature>
<protein>
    <recommendedName>
        <fullName evidence="3">Copper amine oxidase-like N-terminal domain-containing protein</fullName>
    </recommendedName>
</protein>
<evidence type="ECO:0000256" key="1">
    <source>
        <dbReference type="SAM" id="MobiDB-lite"/>
    </source>
</evidence>